<proteinExistence type="predicted"/>
<keyword evidence="1" id="KW-0732">Signal</keyword>
<dbReference type="AlphaFoldDB" id="A0A423UBG4"/>
<keyword evidence="3" id="KW-1185">Reference proteome</keyword>
<dbReference type="OrthoDB" id="6350517at2759"/>
<sequence length="268" mass="29738">MNAMLAPLGLSLLLAVLCAAKNYDALVTQGEQYCQKIVDPETQSNCLTCFQEAGSGNRNEINSCMKQWLPKSMARCANKQSDAALEACMDIAGKLDKAKEKRTKILVNVGQPQLNKVMDSKLVKDAGSAVFSIISQELFITDETLRNLVDDLAAECFERFALEDKDENWHLHHTDKSKQGRRAARPNGEGIEERHLTYSYGEMGVDMPFHGVGPLAVDVLKGKCIMEKLADAGKLDLLCRNCTQLPNPVPSWFFQDILEHITSITLPH</sequence>
<dbReference type="Proteomes" id="UP000283509">
    <property type="component" value="Unassembled WGS sequence"/>
</dbReference>
<evidence type="ECO:0000313" key="3">
    <source>
        <dbReference type="Proteomes" id="UP000283509"/>
    </source>
</evidence>
<reference evidence="2 3" key="2">
    <citation type="submission" date="2019-01" db="EMBL/GenBank/DDBJ databases">
        <title>The decoding of complex shrimp genome reveals the adaptation for benthos swimmer, frequently molting mechanism and breeding impact on genome.</title>
        <authorList>
            <person name="Sun Y."/>
            <person name="Gao Y."/>
            <person name="Yu Y."/>
        </authorList>
    </citation>
    <scope>NUCLEOTIDE SEQUENCE [LARGE SCALE GENOMIC DNA]</scope>
    <source>
        <tissue evidence="2">Muscle</tissue>
    </source>
</reference>
<name>A0A423UBG4_PENVA</name>
<reference evidence="2 3" key="1">
    <citation type="submission" date="2018-04" db="EMBL/GenBank/DDBJ databases">
        <authorList>
            <person name="Zhang X."/>
            <person name="Yuan J."/>
            <person name="Li F."/>
            <person name="Xiang J."/>
        </authorList>
    </citation>
    <scope>NUCLEOTIDE SEQUENCE [LARGE SCALE GENOMIC DNA]</scope>
    <source>
        <tissue evidence="2">Muscle</tissue>
    </source>
</reference>
<gene>
    <name evidence="2" type="ORF">C7M84_011832</name>
</gene>
<comment type="caution">
    <text evidence="2">The sequence shown here is derived from an EMBL/GenBank/DDBJ whole genome shotgun (WGS) entry which is preliminary data.</text>
</comment>
<organism evidence="2 3">
    <name type="scientific">Penaeus vannamei</name>
    <name type="common">Whiteleg shrimp</name>
    <name type="synonym">Litopenaeus vannamei</name>
    <dbReference type="NCBI Taxonomy" id="6689"/>
    <lineage>
        <taxon>Eukaryota</taxon>
        <taxon>Metazoa</taxon>
        <taxon>Ecdysozoa</taxon>
        <taxon>Arthropoda</taxon>
        <taxon>Crustacea</taxon>
        <taxon>Multicrustacea</taxon>
        <taxon>Malacostraca</taxon>
        <taxon>Eumalacostraca</taxon>
        <taxon>Eucarida</taxon>
        <taxon>Decapoda</taxon>
        <taxon>Dendrobranchiata</taxon>
        <taxon>Penaeoidea</taxon>
        <taxon>Penaeidae</taxon>
        <taxon>Penaeus</taxon>
    </lineage>
</organism>
<evidence type="ECO:0000313" key="2">
    <source>
        <dbReference type="EMBL" id="ROT86060.1"/>
    </source>
</evidence>
<evidence type="ECO:0000256" key="1">
    <source>
        <dbReference type="SAM" id="SignalP"/>
    </source>
</evidence>
<dbReference type="EMBL" id="QCYY01000025">
    <property type="protein sequence ID" value="ROT86060.1"/>
    <property type="molecule type" value="Genomic_DNA"/>
</dbReference>
<accession>A0A423UBG4</accession>
<feature type="chain" id="PRO_5019313272" evidence="1">
    <location>
        <begin position="21"/>
        <end position="268"/>
    </location>
</feature>
<feature type="signal peptide" evidence="1">
    <location>
        <begin position="1"/>
        <end position="20"/>
    </location>
</feature>
<protein>
    <submittedName>
        <fullName evidence="2">Uncharacterized protein</fullName>
    </submittedName>
</protein>